<gene>
    <name evidence="7" type="ORF">BLNAU_6795</name>
</gene>
<accession>A0ABQ9Y3I8</accession>
<dbReference type="PANTHER" id="PTHR43673">
    <property type="entry name" value="NAD(P)H NITROREDUCTASE YDGI-RELATED"/>
    <property type="match status" value="1"/>
</dbReference>
<dbReference type="EMBL" id="JARBJD010000039">
    <property type="protein sequence ID" value="KAK2958308.1"/>
    <property type="molecule type" value="Genomic_DNA"/>
</dbReference>
<feature type="domain" description="Nitroreductase" evidence="6">
    <location>
        <begin position="7"/>
        <end position="165"/>
    </location>
</feature>
<evidence type="ECO:0000256" key="3">
    <source>
        <dbReference type="ARBA" id="ARBA00022630"/>
    </source>
</evidence>
<dbReference type="PANTHER" id="PTHR43673:SF2">
    <property type="entry name" value="NITROREDUCTASE"/>
    <property type="match status" value="1"/>
</dbReference>
<comment type="caution">
    <text evidence="7">The sequence shown here is derived from an EMBL/GenBank/DDBJ whole genome shotgun (WGS) entry which is preliminary data.</text>
</comment>
<name>A0ABQ9Y3I8_9EUKA</name>
<evidence type="ECO:0000256" key="4">
    <source>
        <dbReference type="ARBA" id="ARBA00022643"/>
    </source>
</evidence>
<reference evidence="7 8" key="1">
    <citation type="journal article" date="2022" name="bioRxiv">
        <title>Genomics of Preaxostyla Flagellates Illuminates Evolutionary Transitions and the Path Towards Mitochondrial Loss.</title>
        <authorList>
            <person name="Novak L.V.F."/>
            <person name="Treitli S.C."/>
            <person name="Pyrih J."/>
            <person name="Halakuc P."/>
            <person name="Pipaliya S.V."/>
            <person name="Vacek V."/>
            <person name="Brzon O."/>
            <person name="Soukal P."/>
            <person name="Eme L."/>
            <person name="Dacks J.B."/>
            <person name="Karnkowska A."/>
            <person name="Elias M."/>
            <person name="Hampl V."/>
        </authorList>
    </citation>
    <scope>NUCLEOTIDE SEQUENCE [LARGE SCALE GENOMIC DNA]</scope>
    <source>
        <strain evidence="7">NAU3</strain>
        <tissue evidence="7">Gut</tissue>
    </source>
</reference>
<proteinExistence type="inferred from homology"/>
<dbReference type="InterPro" id="IPR029479">
    <property type="entry name" value="Nitroreductase"/>
</dbReference>
<evidence type="ECO:0000313" key="8">
    <source>
        <dbReference type="Proteomes" id="UP001281761"/>
    </source>
</evidence>
<dbReference type="Gene3D" id="3.40.109.10">
    <property type="entry name" value="NADH Oxidase"/>
    <property type="match status" value="1"/>
</dbReference>
<evidence type="ECO:0000256" key="5">
    <source>
        <dbReference type="ARBA" id="ARBA00023002"/>
    </source>
</evidence>
<dbReference type="Pfam" id="PF00881">
    <property type="entry name" value="Nitroreductase"/>
    <property type="match status" value="1"/>
</dbReference>
<comment type="similarity">
    <text evidence="2">Belongs to the nitroreductase family.</text>
</comment>
<evidence type="ECO:0000256" key="2">
    <source>
        <dbReference type="ARBA" id="ARBA00007118"/>
    </source>
</evidence>
<protein>
    <submittedName>
        <fullName evidence="7">Nitroreductase family protein</fullName>
    </submittedName>
</protein>
<keyword evidence="3" id="KW-0285">Flavoprotein</keyword>
<dbReference type="CDD" id="cd02136">
    <property type="entry name" value="PnbA_NfnB-like"/>
    <property type="match status" value="1"/>
</dbReference>
<dbReference type="SUPFAM" id="SSF55469">
    <property type="entry name" value="FMN-dependent nitroreductase-like"/>
    <property type="match status" value="1"/>
</dbReference>
<keyword evidence="5" id="KW-0560">Oxidoreductase</keyword>
<evidence type="ECO:0000259" key="6">
    <source>
        <dbReference type="Pfam" id="PF00881"/>
    </source>
</evidence>
<evidence type="ECO:0000313" key="7">
    <source>
        <dbReference type="EMBL" id="KAK2958308.1"/>
    </source>
</evidence>
<evidence type="ECO:0000256" key="1">
    <source>
        <dbReference type="ARBA" id="ARBA00001917"/>
    </source>
</evidence>
<dbReference type="Proteomes" id="UP001281761">
    <property type="component" value="Unassembled WGS sequence"/>
</dbReference>
<comment type="cofactor">
    <cofactor evidence="1">
        <name>FMN</name>
        <dbReference type="ChEBI" id="CHEBI:58210"/>
    </cofactor>
</comment>
<keyword evidence="4" id="KW-0288">FMN</keyword>
<keyword evidence="8" id="KW-1185">Reference proteome</keyword>
<dbReference type="InterPro" id="IPR000415">
    <property type="entry name" value="Nitroreductase-like"/>
</dbReference>
<sequence>MDLLPIIQKRCSCRRYDQTRTVERELIDKVLEAGRLAPSGKNTQPWHFYVITNAEKIKELGKAIEPGVIKDVPKMAGAAAEKGVSNIVFYDAPVIVNVSMNKKNSIDTRQMDIGLTVENMILMAETLGLGTLPVYNSKWYGQDLITQTCKIPEEEEFMLTLCIGYIDPAQPRTVRPRKELSQIATYVDL</sequence>
<organism evidence="7 8">
    <name type="scientific">Blattamonas nauphoetae</name>
    <dbReference type="NCBI Taxonomy" id="2049346"/>
    <lineage>
        <taxon>Eukaryota</taxon>
        <taxon>Metamonada</taxon>
        <taxon>Preaxostyla</taxon>
        <taxon>Oxymonadida</taxon>
        <taxon>Blattamonas</taxon>
    </lineage>
</organism>